<dbReference type="InterPro" id="IPR027396">
    <property type="entry name" value="DsrEFH-like"/>
</dbReference>
<dbReference type="Proteomes" id="UP001596296">
    <property type="component" value="Unassembled WGS sequence"/>
</dbReference>
<comment type="caution">
    <text evidence="1">The sequence shown here is derived from an EMBL/GenBank/DDBJ whole genome shotgun (WGS) entry which is preliminary data.</text>
</comment>
<dbReference type="AlphaFoldDB" id="A0ABD5UT82"/>
<name>A0ABD5UT82_9EURY</name>
<gene>
    <name evidence="1" type="ORF">ACFQE9_01500</name>
</gene>
<protein>
    <recommendedName>
        <fullName evidence="3">DsrE family protein</fullName>
    </recommendedName>
</protein>
<keyword evidence="2" id="KW-1185">Reference proteome</keyword>
<accession>A0ABD5UT82</accession>
<reference evidence="1 2" key="1">
    <citation type="journal article" date="2019" name="Int. J. Syst. Evol. Microbiol.">
        <title>The Global Catalogue of Microorganisms (GCM) 10K type strain sequencing project: providing services to taxonomists for standard genome sequencing and annotation.</title>
        <authorList>
            <consortium name="The Broad Institute Genomics Platform"/>
            <consortium name="The Broad Institute Genome Sequencing Center for Infectious Disease"/>
            <person name="Wu L."/>
            <person name="Ma J."/>
        </authorList>
    </citation>
    <scope>NUCLEOTIDE SEQUENCE [LARGE SCALE GENOMIC DNA]</scope>
    <source>
        <strain evidence="1 2">SKJ47</strain>
    </source>
</reference>
<evidence type="ECO:0000313" key="2">
    <source>
        <dbReference type="Proteomes" id="UP001596296"/>
    </source>
</evidence>
<evidence type="ECO:0008006" key="3">
    <source>
        <dbReference type="Google" id="ProtNLM"/>
    </source>
</evidence>
<dbReference type="RefSeq" id="WP_379739337.1">
    <property type="nucleotide sequence ID" value="NZ_JBHSVN010000002.1"/>
</dbReference>
<evidence type="ECO:0000313" key="1">
    <source>
        <dbReference type="EMBL" id="MFC6891307.1"/>
    </source>
</evidence>
<sequence length="140" mass="15253">MEAAIDWICSPPYPRNWPFNVDASMAKHAFLLLSSPETPGKFANPLTYARQLDEAGHQVAVYFDGAATYWFDGIEDHPEPAVRAYEDAKELGLIAGVCDHCATFKGVADAVEAEGFEIQGTEHAPDVAGLVDDGYELHIV</sequence>
<dbReference type="SUPFAM" id="SSF75169">
    <property type="entry name" value="DsrEFH-like"/>
    <property type="match status" value="1"/>
</dbReference>
<dbReference type="EMBL" id="JBHSXL010000002">
    <property type="protein sequence ID" value="MFC6891307.1"/>
    <property type="molecule type" value="Genomic_DNA"/>
</dbReference>
<proteinExistence type="predicted"/>
<organism evidence="1 2">
    <name type="scientific">Halopenitus salinus</name>
    <dbReference type="NCBI Taxonomy" id="1198295"/>
    <lineage>
        <taxon>Archaea</taxon>
        <taxon>Methanobacteriati</taxon>
        <taxon>Methanobacteriota</taxon>
        <taxon>Stenosarchaea group</taxon>
        <taxon>Halobacteria</taxon>
        <taxon>Halobacteriales</taxon>
        <taxon>Haloferacaceae</taxon>
        <taxon>Halopenitus</taxon>
    </lineage>
</organism>
<dbReference type="Gene3D" id="3.40.1260.10">
    <property type="entry name" value="DsrEFH-like"/>
    <property type="match status" value="1"/>
</dbReference>